<organism evidence="1 2">
    <name type="scientific">Parascaris univalens</name>
    <name type="common">Nematode worm</name>
    <dbReference type="NCBI Taxonomy" id="6257"/>
    <lineage>
        <taxon>Eukaryota</taxon>
        <taxon>Metazoa</taxon>
        <taxon>Ecdysozoa</taxon>
        <taxon>Nematoda</taxon>
        <taxon>Chromadorea</taxon>
        <taxon>Rhabditida</taxon>
        <taxon>Spirurina</taxon>
        <taxon>Ascaridomorpha</taxon>
        <taxon>Ascaridoidea</taxon>
        <taxon>Ascarididae</taxon>
        <taxon>Parascaris</taxon>
    </lineage>
</organism>
<evidence type="ECO:0000313" key="1">
    <source>
        <dbReference type="Proteomes" id="UP000887569"/>
    </source>
</evidence>
<dbReference type="WBParaSite" id="PgE071_g002_t01">
    <property type="protein sequence ID" value="PgE071_g002_t01"/>
    <property type="gene ID" value="PgE071_g002"/>
</dbReference>
<dbReference type="Proteomes" id="UP000887569">
    <property type="component" value="Unplaced"/>
</dbReference>
<name>A0A915A1E6_PARUN</name>
<proteinExistence type="predicted"/>
<protein>
    <submittedName>
        <fullName evidence="2">Uncharacterized protein</fullName>
    </submittedName>
</protein>
<reference evidence="2" key="1">
    <citation type="submission" date="2022-11" db="UniProtKB">
        <authorList>
            <consortium name="WormBaseParasite"/>
        </authorList>
    </citation>
    <scope>IDENTIFICATION</scope>
</reference>
<dbReference type="AlphaFoldDB" id="A0A915A1E6"/>
<sequence>MHRTQSPKRKRSPSYRLILPKISAPQFSLLWKFWLIATPLFSQKTFESAAVHSTELLAGQKTGFLFTFSDWFLQGAIYPVSLDMAKEVADLPPSHNSFYMSTSKDRFLQPVYST</sequence>
<accession>A0A915A1E6</accession>
<keyword evidence="1" id="KW-1185">Reference proteome</keyword>
<evidence type="ECO:0000313" key="2">
    <source>
        <dbReference type="WBParaSite" id="PgE071_g002_t01"/>
    </source>
</evidence>